<keyword evidence="8" id="KW-0347">Helicase</keyword>
<dbReference type="Gene3D" id="2.40.50.140">
    <property type="entry name" value="Nucleic acid-binding proteins"/>
    <property type="match status" value="1"/>
</dbReference>
<evidence type="ECO:0000256" key="1">
    <source>
        <dbReference type="ARBA" id="ARBA00022490"/>
    </source>
</evidence>
<dbReference type="SMART" id="SM00278">
    <property type="entry name" value="HhH1"/>
    <property type="match status" value="2"/>
</dbReference>
<evidence type="ECO:0000256" key="2">
    <source>
        <dbReference type="ARBA" id="ARBA00022763"/>
    </source>
</evidence>
<dbReference type="Pfam" id="PF14520">
    <property type="entry name" value="HHH_5"/>
    <property type="match status" value="1"/>
</dbReference>
<dbReference type="GO" id="GO:0006310">
    <property type="term" value="P:DNA recombination"/>
    <property type="evidence" value="ECO:0007669"/>
    <property type="project" value="UniProtKB-UniRule"/>
</dbReference>
<dbReference type="SUPFAM" id="SSF50249">
    <property type="entry name" value="Nucleic acid-binding proteins"/>
    <property type="match status" value="1"/>
</dbReference>
<evidence type="ECO:0000313" key="9">
    <source>
        <dbReference type="Proteomes" id="UP000576969"/>
    </source>
</evidence>
<dbReference type="InterPro" id="IPR003583">
    <property type="entry name" value="Hlx-hairpin-Hlx_DNA-bd_motif"/>
</dbReference>
<keyword evidence="4 6" id="KW-0233">DNA recombination</keyword>
<protein>
    <recommendedName>
        <fullName evidence="6">Holliday junction branch migration complex subunit RuvA</fullName>
    </recommendedName>
</protein>
<dbReference type="HAMAP" id="MF_00031">
    <property type="entry name" value="DNA_HJ_migration_RuvA"/>
    <property type="match status" value="1"/>
</dbReference>
<keyword evidence="9" id="KW-1185">Reference proteome</keyword>
<dbReference type="GO" id="GO:0000400">
    <property type="term" value="F:four-way junction DNA binding"/>
    <property type="evidence" value="ECO:0007669"/>
    <property type="project" value="UniProtKB-UniRule"/>
</dbReference>
<dbReference type="Pfam" id="PF01330">
    <property type="entry name" value="RuvA_N"/>
    <property type="match status" value="1"/>
</dbReference>
<dbReference type="GO" id="GO:0006281">
    <property type="term" value="P:DNA repair"/>
    <property type="evidence" value="ECO:0007669"/>
    <property type="project" value="UniProtKB-UniRule"/>
</dbReference>
<comment type="function">
    <text evidence="6">The RuvA-RuvB-RuvC complex processes Holliday junction (HJ) DNA during genetic recombination and DNA repair, while the RuvA-RuvB complex plays an important role in the rescue of blocked DNA replication forks via replication fork reversal (RFR). RuvA specifically binds to HJ cruciform DNA, conferring on it an open structure. The RuvB hexamer acts as an ATP-dependent pump, pulling dsDNA into and through the RuvAB complex. HJ branch migration allows RuvC to scan DNA until it finds its consensus sequence, where it cleaves and resolves the cruciform DNA.</text>
</comment>
<dbReference type="InterPro" id="IPR010994">
    <property type="entry name" value="RuvA_2-like"/>
</dbReference>
<dbReference type="InterPro" id="IPR011114">
    <property type="entry name" value="RuvA_C"/>
</dbReference>
<comment type="domain">
    <text evidence="6">Has three domains with a flexible linker between the domains II and III and assumes an 'L' shape. Domain III is highly mobile and contacts RuvB.</text>
</comment>
<evidence type="ECO:0000256" key="6">
    <source>
        <dbReference type="HAMAP-Rule" id="MF_00031"/>
    </source>
</evidence>
<dbReference type="RefSeq" id="WP_179490366.1">
    <property type="nucleotide sequence ID" value="NZ_JACCBV010000001.1"/>
</dbReference>
<dbReference type="InterPro" id="IPR013849">
    <property type="entry name" value="DNA_helicase_Holl-junc_RuvA_I"/>
</dbReference>
<dbReference type="GO" id="GO:0009379">
    <property type="term" value="C:Holliday junction helicase complex"/>
    <property type="evidence" value="ECO:0007669"/>
    <property type="project" value="InterPro"/>
</dbReference>
<keyword evidence="5 6" id="KW-0234">DNA repair</keyword>
<dbReference type="GO" id="GO:0048476">
    <property type="term" value="C:Holliday junction resolvase complex"/>
    <property type="evidence" value="ECO:0007669"/>
    <property type="project" value="UniProtKB-UniRule"/>
</dbReference>
<dbReference type="GO" id="GO:0009378">
    <property type="term" value="F:four-way junction helicase activity"/>
    <property type="evidence" value="ECO:0007669"/>
    <property type="project" value="InterPro"/>
</dbReference>
<comment type="similarity">
    <text evidence="6">Belongs to the RuvA family.</text>
</comment>
<dbReference type="Proteomes" id="UP000576969">
    <property type="component" value="Unassembled WGS sequence"/>
</dbReference>
<dbReference type="InterPro" id="IPR036267">
    <property type="entry name" value="RuvA_C_sf"/>
</dbReference>
<evidence type="ECO:0000256" key="4">
    <source>
        <dbReference type="ARBA" id="ARBA00023172"/>
    </source>
</evidence>
<keyword evidence="8" id="KW-0067">ATP-binding</keyword>
<feature type="domain" description="Helix-hairpin-helix DNA-binding motif class 1" evidence="7">
    <location>
        <begin position="72"/>
        <end position="91"/>
    </location>
</feature>
<feature type="domain" description="Helix-hairpin-helix DNA-binding motif class 1" evidence="7">
    <location>
        <begin position="107"/>
        <end position="126"/>
    </location>
</feature>
<evidence type="ECO:0000256" key="5">
    <source>
        <dbReference type="ARBA" id="ARBA00023204"/>
    </source>
</evidence>
<keyword evidence="1 6" id="KW-0963">Cytoplasm</keyword>
<dbReference type="GO" id="GO:0005524">
    <property type="term" value="F:ATP binding"/>
    <property type="evidence" value="ECO:0007669"/>
    <property type="project" value="InterPro"/>
</dbReference>
<comment type="subunit">
    <text evidence="6">Homotetramer. Forms an RuvA(8)-RuvB(12)-Holliday junction (HJ) complex. HJ DNA is sandwiched between 2 RuvA tetramers; dsDNA enters through RuvA and exits via RuvB. An RuvB hexamer assembles on each DNA strand where it exits the tetramer. Each RuvB hexamer is contacted by two RuvA subunits (via domain III) on 2 adjacent RuvB subunits; this complex drives branch migration. In the full resolvosome a probable DNA-RuvA(4)-RuvB(12)-RuvC(2) complex forms which resolves the HJ.</text>
</comment>
<organism evidence="8 9">
    <name type="scientific">Microbacterium immunditiarum</name>
    <dbReference type="NCBI Taxonomy" id="337480"/>
    <lineage>
        <taxon>Bacteria</taxon>
        <taxon>Bacillati</taxon>
        <taxon>Actinomycetota</taxon>
        <taxon>Actinomycetes</taxon>
        <taxon>Micrococcales</taxon>
        <taxon>Microbacteriaceae</taxon>
        <taxon>Microbacterium</taxon>
    </lineage>
</organism>
<dbReference type="SUPFAM" id="SSF46929">
    <property type="entry name" value="DNA helicase RuvA subunit, C-terminal domain"/>
    <property type="match status" value="1"/>
</dbReference>
<dbReference type="GO" id="GO:0016787">
    <property type="term" value="F:hydrolase activity"/>
    <property type="evidence" value="ECO:0007669"/>
    <property type="project" value="UniProtKB-KW"/>
</dbReference>
<dbReference type="NCBIfam" id="TIGR00084">
    <property type="entry name" value="ruvA"/>
    <property type="match status" value="1"/>
</dbReference>
<reference evidence="8 9" key="1">
    <citation type="submission" date="2020-07" db="EMBL/GenBank/DDBJ databases">
        <title>Sequencing the genomes of 1000 actinobacteria strains.</title>
        <authorList>
            <person name="Klenk H.-P."/>
        </authorList>
    </citation>
    <scope>NUCLEOTIDE SEQUENCE [LARGE SCALE GENOMIC DNA]</scope>
    <source>
        <strain evidence="8 9">DSM 24662</strain>
    </source>
</reference>
<gene>
    <name evidence="6" type="primary">ruvA</name>
    <name evidence="8" type="ORF">BJ991_002447</name>
</gene>
<dbReference type="InterPro" id="IPR000085">
    <property type="entry name" value="RuvA"/>
</dbReference>
<evidence type="ECO:0000313" key="8">
    <source>
        <dbReference type="EMBL" id="NYE20419.1"/>
    </source>
</evidence>
<dbReference type="InterPro" id="IPR012340">
    <property type="entry name" value="NA-bd_OB-fold"/>
</dbReference>
<comment type="caution">
    <text evidence="8">The sequence shown here is derived from an EMBL/GenBank/DDBJ whole genome shotgun (WGS) entry which is preliminary data.</text>
</comment>
<comment type="caution">
    <text evidence="6">Lacks conserved residue(s) required for the propagation of feature annotation.</text>
</comment>
<comment type="subcellular location">
    <subcellularLocation>
        <location evidence="6">Cytoplasm</location>
    </subcellularLocation>
</comment>
<dbReference type="SUPFAM" id="SSF47781">
    <property type="entry name" value="RuvA domain 2-like"/>
    <property type="match status" value="1"/>
</dbReference>
<dbReference type="Pfam" id="PF07499">
    <property type="entry name" value="RuvA_C"/>
    <property type="match status" value="1"/>
</dbReference>
<name>A0A7Y9GPP7_9MICO</name>
<evidence type="ECO:0000256" key="3">
    <source>
        <dbReference type="ARBA" id="ARBA00023125"/>
    </source>
</evidence>
<evidence type="ECO:0000259" key="7">
    <source>
        <dbReference type="SMART" id="SM00278"/>
    </source>
</evidence>
<dbReference type="GO" id="GO:0005737">
    <property type="term" value="C:cytoplasm"/>
    <property type="evidence" value="ECO:0007669"/>
    <property type="project" value="UniProtKB-SubCell"/>
</dbReference>
<dbReference type="Gene3D" id="1.10.8.10">
    <property type="entry name" value="DNA helicase RuvA subunit, C-terminal domain"/>
    <property type="match status" value="1"/>
</dbReference>
<dbReference type="AlphaFoldDB" id="A0A7Y9GPP7"/>
<dbReference type="Gene3D" id="1.10.150.20">
    <property type="entry name" value="5' to 3' exonuclease, C-terminal subdomain"/>
    <property type="match status" value="1"/>
</dbReference>
<dbReference type="EMBL" id="JACCBV010000001">
    <property type="protein sequence ID" value="NYE20419.1"/>
    <property type="molecule type" value="Genomic_DNA"/>
</dbReference>
<proteinExistence type="inferred from homology"/>
<sequence>MISSLHGRVAYADADHVVVEVGGVGYAVAVPPQVSRAARIGEELRLHTNLVVREDALSLFGFETREELVVFTQLLGVTGVGPKSALGVLSALSVEQIAEAVAADDEGPFRRVSGIGPKTAKLIVVQLAGKITPSRPVGTPTQAAPADAVFAQVAQALVGLGWSERVAAEAVASVASEAPDADRASVQALLRMTLSVLGPARKEPAGG</sequence>
<feature type="region of interest" description="Domain III" evidence="6">
    <location>
        <begin position="145"/>
        <end position="207"/>
    </location>
</feature>
<accession>A0A7Y9GPP7</accession>
<keyword evidence="8" id="KW-0547">Nucleotide-binding</keyword>
<keyword evidence="2 6" id="KW-0227">DNA damage</keyword>
<keyword evidence="3 6" id="KW-0238">DNA-binding</keyword>
<keyword evidence="8" id="KW-0378">Hydrolase</keyword>